<proteinExistence type="predicted"/>
<name>A0A450SCE2_9GAMM</name>
<protein>
    <submittedName>
        <fullName evidence="2">Uncharacterized protein</fullName>
    </submittedName>
</protein>
<evidence type="ECO:0000313" key="2">
    <source>
        <dbReference type="EMBL" id="VFJ49983.1"/>
    </source>
</evidence>
<reference evidence="2" key="1">
    <citation type="submission" date="2019-02" db="EMBL/GenBank/DDBJ databases">
        <authorList>
            <person name="Gruber-Vodicka R. H."/>
            <person name="Seah K. B. B."/>
        </authorList>
    </citation>
    <scope>NUCLEOTIDE SEQUENCE</scope>
    <source>
        <strain evidence="1">BECK_BZ106</strain>
        <strain evidence="2">BECK_BZ15</strain>
    </source>
</reference>
<evidence type="ECO:0000313" key="1">
    <source>
        <dbReference type="EMBL" id="VFJ48589.1"/>
    </source>
</evidence>
<dbReference type="EMBL" id="CAADEW010000025">
    <property type="protein sequence ID" value="VFJ49983.1"/>
    <property type="molecule type" value="Genomic_DNA"/>
</dbReference>
<sequence>MKYGFRCKSNDFQVRKRFNSGKPNRLDEDYCKDLSKTNGNIPMQSVTSLLSFRELTSHETPFYTVFSYHSDGYIEGWDPSGSQFLFS</sequence>
<accession>A0A450SCE2</accession>
<gene>
    <name evidence="2" type="ORF">BECKFW1821A_GA0114235_102520</name>
    <name evidence="1" type="ORF">BECKFW1821B_GA0114236_100420</name>
</gene>
<organism evidence="2">
    <name type="scientific">Candidatus Kentrum sp. FW</name>
    <dbReference type="NCBI Taxonomy" id="2126338"/>
    <lineage>
        <taxon>Bacteria</taxon>
        <taxon>Pseudomonadati</taxon>
        <taxon>Pseudomonadota</taxon>
        <taxon>Gammaproteobacteria</taxon>
        <taxon>Candidatus Kentrum</taxon>
    </lineage>
</organism>
<dbReference type="AlphaFoldDB" id="A0A450SCE2"/>
<dbReference type="EMBL" id="CAADFD010000004">
    <property type="protein sequence ID" value="VFJ48589.1"/>
    <property type="molecule type" value="Genomic_DNA"/>
</dbReference>